<dbReference type="PANTHER" id="PTHR47307:SF1">
    <property type="entry name" value="GLUTATHIONE-REGULATED POTASSIUM-EFFLUX SYSTEM ANCILLARY PROTEIN KEFG"/>
    <property type="match status" value="1"/>
</dbReference>
<dbReference type="InterPro" id="IPR003680">
    <property type="entry name" value="Flavodoxin_fold"/>
</dbReference>
<name>E6SQN2_BACT6</name>
<dbReference type="InterPro" id="IPR046980">
    <property type="entry name" value="KefG/KefF"/>
</dbReference>
<feature type="domain" description="Flavodoxin-like fold" evidence="3">
    <location>
        <begin position="47"/>
        <end position="209"/>
    </location>
</feature>
<keyword evidence="1" id="KW-0560">Oxidoreductase</keyword>
<keyword evidence="2" id="KW-0732">Signal</keyword>
<dbReference type="Gene3D" id="3.40.50.360">
    <property type="match status" value="1"/>
</dbReference>
<dbReference type="GO" id="GO:0009055">
    <property type="term" value="F:electron transfer activity"/>
    <property type="evidence" value="ECO:0007669"/>
    <property type="project" value="TreeGrafter"/>
</dbReference>
<dbReference type="InterPro" id="IPR029039">
    <property type="entry name" value="Flavoprotein-like_sf"/>
</dbReference>
<evidence type="ECO:0000259" key="3">
    <source>
        <dbReference type="Pfam" id="PF02525"/>
    </source>
</evidence>
<dbReference type="EMBL" id="CP002352">
    <property type="protein sequence ID" value="ADV43006.1"/>
    <property type="molecule type" value="Genomic_DNA"/>
</dbReference>
<dbReference type="PANTHER" id="PTHR47307">
    <property type="entry name" value="GLUTATHIONE-REGULATED POTASSIUM-EFFLUX SYSTEM ANCILLARY PROTEIN KEFG"/>
    <property type="match status" value="1"/>
</dbReference>
<keyword evidence="5" id="KW-1185">Reference proteome</keyword>
<dbReference type="Pfam" id="PF02525">
    <property type="entry name" value="Flavodoxin_2"/>
    <property type="match status" value="1"/>
</dbReference>
<dbReference type="KEGG" id="bhl:Bache_0993"/>
<gene>
    <name evidence="4" type="ordered locus">Bache_0993</name>
</gene>
<sequence length="220" mass="24745">MKKKQTILVMAVAAMIFFACTPKKASETVNANEVADTMKVIPQSDAKVLVLLAHPDIAKSHMNAALAQAASEVEGVQVVNIYDYPMQPGVYREAVSRAKALVYEFPFYWMSSPHLLKQWTDEVFMAFTQEGLIKGKEFMVVTTTGSEETAYQHDGRNKYTMEEYLRPFEGQANHSEMRWNAPLVVYGNSQDADRAKADLQKGCEIYKARLQELVHKVSGL</sequence>
<dbReference type="GO" id="GO:0003955">
    <property type="term" value="F:NAD(P)H dehydrogenase (quinone) activity"/>
    <property type="evidence" value="ECO:0007669"/>
    <property type="project" value="TreeGrafter"/>
</dbReference>
<dbReference type="Proteomes" id="UP000008630">
    <property type="component" value="Chromosome"/>
</dbReference>
<dbReference type="HOGENOM" id="CLU_058643_0_1_10"/>
<reference evidence="4 5" key="2">
    <citation type="journal article" date="2011" name="Stand. Genomic Sci.">
        <title>Complete genome sequence of Bacteroides helcogenes type strain (P 36-108).</title>
        <authorList>
            <person name="Pati A."/>
            <person name="Gronow S."/>
            <person name="Zeytun A."/>
            <person name="Lapidus A."/>
            <person name="Nolan M."/>
            <person name="Hammon N."/>
            <person name="Deshpande S."/>
            <person name="Cheng J.F."/>
            <person name="Tapia R."/>
            <person name="Han C."/>
            <person name="Goodwin L."/>
            <person name="Pitluck S."/>
            <person name="Liolios K."/>
            <person name="Pagani I."/>
            <person name="Ivanova N."/>
            <person name="Mavromatis K."/>
            <person name="Chen A."/>
            <person name="Palaniappan K."/>
            <person name="Land M."/>
            <person name="Hauser L."/>
            <person name="Chang Y.J."/>
            <person name="Jeffries C.D."/>
            <person name="Detter J.C."/>
            <person name="Brambilla E."/>
            <person name="Rohde M."/>
            <person name="Goker M."/>
            <person name="Woyke T."/>
            <person name="Bristow J."/>
            <person name="Eisen J.A."/>
            <person name="Markowitz V."/>
            <person name="Hugenholtz P."/>
            <person name="Kyrpides N.C."/>
            <person name="Klenk H.P."/>
            <person name="Lucas S."/>
        </authorList>
    </citation>
    <scope>NUCLEOTIDE SEQUENCE [LARGE SCALE GENOMIC DNA]</scope>
    <source>
        <strain evidence="5">ATCC 35417 / DSM 20613 / JCM 6297 / CCUG 15421 / P 36-108</strain>
    </source>
</reference>
<dbReference type="GO" id="GO:0010181">
    <property type="term" value="F:FMN binding"/>
    <property type="evidence" value="ECO:0007669"/>
    <property type="project" value="TreeGrafter"/>
</dbReference>
<dbReference type="AlphaFoldDB" id="E6SQN2"/>
<dbReference type="PROSITE" id="PS51257">
    <property type="entry name" value="PROKAR_LIPOPROTEIN"/>
    <property type="match status" value="1"/>
</dbReference>
<dbReference type="eggNOG" id="COG2249">
    <property type="taxonomic scope" value="Bacteria"/>
</dbReference>
<accession>E6SQN2</accession>
<dbReference type="SUPFAM" id="SSF52218">
    <property type="entry name" value="Flavoproteins"/>
    <property type="match status" value="1"/>
</dbReference>
<evidence type="ECO:0000313" key="4">
    <source>
        <dbReference type="EMBL" id="ADV43006.1"/>
    </source>
</evidence>
<organism evidence="4 5">
    <name type="scientific">Bacteroides helcogenes (strain ATCC 35417 / DSM 20613 / JCM 6297 / CCUG 15421 / P 36-108)</name>
    <dbReference type="NCBI Taxonomy" id="693979"/>
    <lineage>
        <taxon>Bacteria</taxon>
        <taxon>Pseudomonadati</taxon>
        <taxon>Bacteroidota</taxon>
        <taxon>Bacteroidia</taxon>
        <taxon>Bacteroidales</taxon>
        <taxon>Bacteroidaceae</taxon>
        <taxon>Bacteroides</taxon>
    </lineage>
</organism>
<evidence type="ECO:0000256" key="1">
    <source>
        <dbReference type="ARBA" id="ARBA00023002"/>
    </source>
</evidence>
<reference key="1">
    <citation type="submission" date="2010-11" db="EMBL/GenBank/DDBJ databases">
        <title>The complete genome of Bacteroides helcogenes P 36-108.</title>
        <authorList>
            <consortium name="US DOE Joint Genome Institute (JGI-PGF)"/>
            <person name="Lucas S."/>
            <person name="Copeland A."/>
            <person name="Lapidus A."/>
            <person name="Bruce D."/>
            <person name="Goodwin L."/>
            <person name="Pitluck S."/>
            <person name="Kyrpides N."/>
            <person name="Mavromatis K."/>
            <person name="Ivanova N."/>
            <person name="Zeytun A."/>
            <person name="Brettin T."/>
            <person name="Detter J.C."/>
            <person name="Tapia R."/>
            <person name="Han C."/>
            <person name="Land M."/>
            <person name="Hauser L."/>
            <person name="Markowitz V."/>
            <person name="Cheng J.-F."/>
            <person name="Hugenholtz P."/>
            <person name="Woyke T."/>
            <person name="Wu D."/>
            <person name="Gronow S."/>
            <person name="Wellnitz S."/>
            <person name="Brambilla E."/>
            <person name="Klenk H.-P."/>
            <person name="Eisen J.A."/>
        </authorList>
    </citation>
    <scope>NUCLEOTIDE SEQUENCE</scope>
    <source>
        <strain>P 36-108</strain>
    </source>
</reference>
<dbReference type="OrthoDB" id="652200at2"/>
<dbReference type="PATRIC" id="fig|693979.3.peg.1059"/>
<dbReference type="STRING" id="693979.Bache_0993"/>
<protein>
    <submittedName>
        <fullName evidence="4">NAD(P)H dehydrogenase (Quinone)</fullName>
    </submittedName>
</protein>
<evidence type="ECO:0000256" key="2">
    <source>
        <dbReference type="SAM" id="SignalP"/>
    </source>
</evidence>
<feature type="signal peptide" evidence="2">
    <location>
        <begin position="1"/>
        <end position="25"/>
    </location>
</feature>
<evidence type="ECO:0000313" key="5">
    <source>
        <dbReference type="Proteomes" id="UP000008630"/>
    </source>
</evidence>
<proteinExistence type="predicted"/>
<feature type="chain" id="PRO_5003211348" evidence="2">
    <location>
        <begin position="26"/>
        <end position="220"/>
    </location>
</feature>